<organism evidence="3 5">
    <name type="scientific">Cerrena zonata</name>
    <dbReference type="NCBI Taxonomy" id="2478898"/>
    <lineage>
        <taxon>Eukaryota</taxon>
        <taxon>Fungi</taxon>
        <taxon>Dikarya</taxon>
        <taxon>Basidiomycota</taxon>
        <taxon>Agaricomycotina</taxon>
        <taxon>Agaricomycetes</taxon>
        <taxon>Polyporales</taxon>
        <taxon>Cerrenaceae</taxon>
        <taxon>Cerrena</taxon>
    </lineage>
</organism>
<gene>
    <name evidence="4" type="ORF">QCA50_005519</name>
    <name evidence="3" type="ORF">QCA50_014450</name>
</gene>
<dbReference type="PROSITE" id="PS51257">
    <property type="entry name" value="PROKAR_LIPOPROTEIN"/>
    <property type="match status" value="1"/>
</dbReference>
<dbReference type="SUPFAM" id="SSF52540">
    <property type="entry name" value="P-loop containing nucleoside triphosphate hydrolases"/>
    <property type="match status" value="1"/>
</dbReference>
<dbReference type="EMBL" id="JASBNA010000035">
    <property type="protein sequence ID" value="KAK7682650.1"/>
    <property type="molecule type" value="Genomic_DNA"/>
</dbReference>
<evidence type="ECO:0000313" key="3">
    <source>
        <dbReference type="EMBL" id="KAK7682650.1"/>
    </source>
</evidence>
<dbReference type="InterPro" id="IPR006073">
    <property type="entry name" value="GTP-bd"/>
</dbReference>
<dbReference type="CDD" id="cd00882">
    <property type="entry name" value="Ras_like_GTPase"/>
    <property type="match status" value="1"/>
</dbReference>
<evidence type="ECO:0000313" key="5">
    <source>
        <dbReference type="Proteomes" id="UP001385951"/>
    </source>
</evidence>
<evidence type="ECO:0000256" key="1">
    <source>
        <dbReference type="SAM" id="Coils"/>
    </source>
</evidence>
<proteinExistence type="predicted"/>
<protein>
    <recommendedName>
        <fullName evidence="2">G domain-containing protein</fullName>
    </recommendedName>
</protein>
<accession>A0AAW0FMV0</accession>
<name>A0AAW0FMV0_9APHY</name>
<keyword evidence="1" id="KW-0175">Coiled coil</keyword>
<feature type="coiled-coil region" evidence="1">
    <location>
        <begin position="224"/>
        <end position="284"/>
    </location>
</feature>
<evidence type="ECO:0000313" key="4">
    <source>
        <dbReference type="EMBL" id="KAK7690422.1"/>
    </source>
</evidence>
<dbReference type="GO" id="GO:0005525">
    <property type="term" value="F:GTP binding"/>
    <property type="evidence" value="ECO:0007669"/>
    <property type="project" value="InterPro"/>
</dbReference>
<reference evidence="3 5" key="1">
    <citation type="submission" date="2022-09" db="EMBL/GenBank/DDBJ databases">
        <authorList>
            <person name="Palmer J.M."/>
        </authorList>
    </citation>
    <scope>NUCLEOTIDE SEQUENCE [LARGE SCALE GENOMIC DNA]</scope>
    <source>
        <strain evidence="3 5">DSM 7382</strain>
    </source>
</reference>
<keyword evidence="5" id="KW-1185">Reference proteome</keyword>
<dbReference type="AlphaFoldDB" id="A0AAW0FMV0"/>
<comment type="caution">
    <text evidence="3">The sequence shown here is derived from an EMBL/GenBank/DDBJ whole genome shotgun (WGS) entry which is preliminary data.</text>
</comment>
<sequence length="326" mass="36671">MLPFKKPSTKQPTACIAVMGCTGAGKTTFINVASASDLRVGVGLESCTETIQMSKPFELDGVEVTLVDTPGFDDTNKSDGEILNIVCDFLSSEHQHGRKLQGVIYLHRISDNRMAGSATRNLRFFAQLCGDEALGNCAITTNMWSLVSPQVGGEREQELKSKDNFFKPMLSQGASLFRHDNTIESAHKVIQHLLHKTPMVLAIQRELVDEKKRVFETKAGAALLGEIAELEKKHQEELRKLNEEMAEVMEQHDEEARLEIEEAKRELFEQQKKLEEEKAKIRNASITTTEPQPLPQEGGRIAKIWRSFRRFFRRFVPCLPSDDSAV</sequence>
<dbReference type="Pfam" id="PF01926">
    <property type="entry name" value="MMR_HSR1"/>
    <property type="match status" value="1"/>
</dbReference>
<dbReference type="Gene3D" id="3.40.50.300">
    <property type="entry name" value="P-loop containing nucleotide triphosphate hydrolases"/>
    <property type="match status" value="1"/>
</dbReference>
<dbReference type="EMBL" id="JASBNA010000006">
    <property type="protein sequence ID" value="KAK7690422.1"/>
    <property type="molecule type" value="Genomic_DNA"/>
</dbReference>
<dbReference type="InterPro" id="IPR027417">
    <property type="entry name" value="P-loop_NTPase"/>
</dbReference>
<dbReference type="Proteomes" id="UP001385951">
    <property type="component" value="Unassembled WGS sequence"/>
</dbReference>
<feature type="domain" description="G" evidence="2">
    <location>
        <begin position="16"/>
        <end position="81"/>
    </location>
</feature>
<evidence type="ECO:0000259" key="2">
    <source>
        <dbReference type="Pfam" id="PF01926"/>
    </source>
</evidence>